<proteinExistence type="predicted"/>
<feature type="transmembrane region" description="Helical" evidence="5">
    <location>
        <begin position="169"/>
        <end position="186"/>
    </location>
</feature>
<feature type="transmembrane region" description="Helical" evidence="5">
    <location>
        <begin position="56"/>
        <end position="79"/>
    </location>
</feature>
<sequence>MTSSRAAIAAVSIAVAGIIAVLPDGMLRWTFPKYLVVAVAVGVALFARRTGRLPTWAWVVAASAFAALVVAAIAGSVLYGTDVWIGLVGRWPRYLGPLVALPVGLGVAWLAASLLGSRADGMCVRAFLIAMSAAATAIALVGVLEAFGLRPFSSDLERPGSLFGNATDQGIVCAMMLMVLAGAAAARRVRDDAVLRIVVAVGGVSALVGLGTSASRGAYLAAVLGLIVLAPLLWRTRVLRGRTIAIGAASTGLALTIVVFAAPGALDRLTGADVVAAATVGERWTLWQWGLQVFSTSPVVGAGSGSFIDRVPSFQDASWYLDRPLNTVLESSHSWILDAASDGGLVLVAVMAVGLGLAVRTVTRRLRRGHDVNGVFLGSVAGLIVAVVALLAHPTGPAVFLLVAILLGIVVAEPASVRKGLGTMPRIIAARVAAGAVVVALALATVAEIPMATAAGRIDTGTSPDAGFATAVALRPWDKELVALAAQVLTARSDAGDADAAEAARVWTDRAATSFPHTLAVLDARAVTLELAQDWTAAAAVRERMAEVAPHDIPARQDLAIDLAMAGDVDRAVQVASAILEERPDFENARLLITQICADRTSEGCFAAAG</sequence>
<feature type="transmembrane region" description="Helical" evidence="5">
    <location>
        <begin position="217"/>
        <end position="234"/>
    </location>
</feature>
<dbReference type="Pfam" id="PF04932">
    <property type="entry name" value="Wzy_C"/>
    <property type="match status" value="1"/>
</dbReference>
<feature type="transmembrane region" description="Helical" evidence="5">
    <location>
        <begin position="127"/>
        <end position="149"/>
    </location>
</feature>
<feature type="domain" description="O-antigen ligase-related" evidence="6">
    <location>
        <begin position="204"/>
        <end position="350"/>
    </location>
</feature>
<feature type="transmembrane region" description="Helical" evidence="5">
    <location>
        <begin position="428"/>
        <end position="447"/>
    </location>
</feature>
<dbReference type="GO" id="GO:0016020">
    <property type="term" value="C:membrane"/>
    <property type="evidence" value="ECO:0007669"/>
    <property type="project" value="UniProtKB-SubCell"/>
</dbReference>
<feature type="transmembrane region" description="Helical" evidence="5">
    <location>
        <begin position="7"/>
        <end position="23"/>
    </location>
</feature>
<keyword evidence="2 5" id="KW-0812">Transmembrane</keyword>
<name>A0A147F778_MICTE</name>
<feature type="transmembrane region" description="Helical" evidence="5">
    <location>
        <begin position="374"/>
        <end position="392"/>
    </location>
</feature>
<organism evidence="7 8">
    <name type="scientific">Microbacterium testaceum</name>
    <name type="common">Aureobacterium testaceum</name>
    <name type="synonym">Brevibacterium testaceum</name>
    <dbReference type="NCBI Taxonomy" id="2033"/>
    <lineage>
        <taxon>Bacteria</taxon>
        <taxon>Bacillati</taxon>
        <taxon>Actinomycetota</taxon>
        <taxon>Actinomycetes</taxon>
        <taxon>Micrococcales</taxon>
        <taxon>Microbacteriaceae</taxon>
        <taxon>Microbacterium</taxon>
    </lineage>
</organism>
<feature type="transmembrane region" description="Helical" evidence="5">
    <location>
        <begin position="343"/>
        <end position="362"/>
    </location>
</feature>
<comment type="subcellular location">
    <subcellularLocation>
        <location evidence="1">Membrane</location>
        <topology evidence="1">Multi-pass membrane protein</topology>
    </subcellularLocation>
</comment>
<reference evidence="7 8" key="1">
    <citation type="journal article" date="2016" name="Front. Microbiol.">
        <title>Genomic Resource of Rice Seed Associated Bacteria.</title>
        <authorList>
            <person name="Midha S."/>
            <person name="Bansal K."/>
            <person name="Sharma S."/>
            <person name="Kumar N."/>
            <person name="Patil P.P."/>
            <person name="Chaudhry V."/>
            <person name="Patil P.B."/>
        </authorList>
    </citation>
    <scope>NUCLEOTIDE SEQUENCE [LARGE SCALE GENOMIC DNA]</scope>
    <source>
        <strain evidence="7 8">RSA3</strain>
    </source>
</reference>
<accession>A0A147F778</accession>
<dbReference type="RefSeq" id="WP_193753626.1">
    <property type="nucleotide sequence ID" value="NZ_LDRV01000066.1"/>
</dbReference>
<dbReference type="InterPro" id="IPR007016">
    <property type="entry name" value="O-antigen_ligase-rel_domated"/>
</dbReference>
<evidence type="ECO:0000259" key="6">
    <source>
        <dbReference type="Pfam" id="PF04932"/>
    </source>
</evidence>
<gene>
    <name evidence="7" type="ORF">RSA3_10890</name>
</gene>
<feature type="transmembrane region" description="Helical" evidence="5">
    <location>
        <begin position="94"/>
        <end position="115"/>
    </location>
</feature>
<dbReference type="PANTHER" id="PTHR37422:SF13">
    <property type="entry name" value="LIPOPOLYSACCHARIDE BIOSYNTHESIS PROTEIN PA4999-RELATED"/>
    <property type="match status" value="1"/>
</dbReference>
<dbReference type="EMBL" id="LDRV01000066">
    <property type="protein sequence ID" value="KTS11212.1"/>
    <property type="molecule type" value="Genomic_DNA"/>
</dbReference>
<dbReference type="AlphaFoldDB" id="A0A147F778"/>
<dbReference type="Gene3D" id="1.25.40.10">
    <property type="entry name" value="Tetratricopeptide repeat domain"/>
    <property type="match status" value="1"/>
</dbReference>
<keyword evidence="3 5" id="KW-1133">Transmembrane helix</keyword>
<comment type="caution">
    <text evidence="7">The sequence shown here is derived from an EMBL/GenBank/DDBJ whole genome shotgun (WGS) entry which is preliminary data.</text>
</comment>
<dbReference type="InterPro" id="IPR051533">
    <property type="entry name" value="WaaL-like"/>
</dbReference>
<evidence type="ECO:0000256" key="5">
    <source>
        <dbReference type="SAM" id="Phobius"/>
    </source>
</evidence>
<dbReference type="InterPro" id="IPR011990">
    <property type="entry name" value="TPR-like_helical_dom_sf"/>
</dbReference>
<evidence type="ECO:0000256" key="3">
    <source>
        <dbReference type="ARBA" id="ARBA00022989"/>
    </source>
</evidence>
<dbReference type="PANTHER" id="PTHR37422">
    <property type="entry name" value="TEICHURONIC ACID BIOSYNTHESIS PROTEIN TUAE"/>
    <property type="match status" value="1"/>
</dbReference>
<feature type="transmembrane region" description="Helical" evidence="5">
    <location>
        <begin position="246"/>
        <end position="266"/>
    </location>
</feature>
<evidence type="ECO:0000256" key="1">
    <source>
        <dbReference type="ARBA" id="ARBA00004141"/>
    </source>
</evidence>
<keyword evidence="4 5" id="KW-0472">Membrane</keyword>
<dbReference type="Proteomes" id="UP000072189">
    <property type="component" value="Unassembled WGS sequence"/>
</dbReference>
<dbReference type="SUPFAM" id="SSF48452">
    <property type="entry name" value="TPR-like"/>
    <property type="match status" value="1"/>
</dbReference>
<evidence type="ECO:0000256" key="4">
    <source>
        <dbReference type="ARBA" id="ARBA00023136"/>
    </source>
</evidence>
<feature type="transmembrane region" description="Helical" evidence="5">
    <location>
        <begin position="193"/>
        <end position="211"/>
    </location>
</feature>
<feature type="transmembrane region" description="Helical" evidence="5">
    <location>
        <begin position="29"/>
        <end position="47"/>
    </location>
</feature>
<evidence type="ECO:0000313" key="8">
    <source>
        <dbReference type="Proteomes" id="UP000072189"/>
    </source>
</evidence>
<protein>
    <recommendedName>
        <fullName evidence="6">O-antigen ligase-related domain-containing protein</fullName>
    </recommendedName>
</protein>
<feature type="transmembrane region" description="Helical" evidence="5">
    <location>
        <begin position="398"/>
        <end position="416"/>
    </location>
</feature>
<evidence type="ECO:0000256" key="2">
    <source>
        <dbReference type="ARBA" id="ARBA00022692"/>
    </source>
</evidence>
<evidence type="ECO:0000313" key="7">
    <source>
        <dbReference type="EMBL" id="KTS11212.1"/>
    </source>
</evidence>
<dbReference type="PATRIC" id="fig|2033.7.peg.2932"/>